<feature type="transmembrane region" description="Helical" evidence="10">
    <location>
        <begin position="145"/>
        <end position="166"/>
    </location>
</feature>
<gene>
    <name evidence="11" type="ORF">Plil01_000881100</name>
</gene>
<evidence type="ECO:0000256" key="5">
    <source>
        <dbReference type="ARBA" id="ARBA00022597"/>
    </source>
</evidence>
<comment type="caution">
    <text evidence="11">The sequence shown here is derived from an EMBL/GenBank/DDBJ whole genome shotgun (WGS) entry which is preliminary data.</text>
</comment>
<accession>A0A9W6TTS4</accession>
<keyword evidence="7" id="KW-0677">Repeat</keyword>
<dbReference type="InterPro" id="IPR004316">
    <property type="entry name" value="SWEET_rpt"/>
</dbReference>
<dbReference type="Gene3D" id="1.20.1280.290">
    <property type="match status" value="2"/>
</dbReference>
<feature type="transmembrane region" description="Helical" evidence="10">
    <location>
        <begin position="114"/>
        <end position="133"/>
    </location>
</feature>
<keyword evidence="3" id="KW-0813">Transport</keyword>
<keyword evidence="4" id="KW-1003">Cell membrane</keyword>
<dbReference type="PANTHER" id="PTHR10791">
    <property type="entry name" value="RAG1-ACTIVATING PROTEIN 1"/>
    <property type="match status" value="1"/>
</dbReference>
<keyword evidence="12" id="KW-1185">Reference proteome</keyword>
<dbReference type="OrthoDB" id="409725at2759"/>
<keyword evidence="8 10" id="KW-1133">Transmembrane helix</keyword>
<name>A0A9W6TTS4_9STRA</name>
<keyword evidence="6 10" id="KW-0812">Transmembrane</keyword>
<dbReference type="AlphaFoldDB" id="A0A9W6TTS4"/>
<evidence type="ECO:0000256" key="1">
    <source>
        <dbReference type="ARBA" id="ARBA00004651"/>
    </source>
</evidence>
<feature type="transmembrane region" description="Helical" evidence="10">
    <location>
        <begin position="172"/>
        <end position="193"/>
    </location>
</feature>
<evidence type="ECO:0000256" key="6">
    <source>
        <dbReference type="ARBA" id="ARBA00022692"/>
    </source>
</evidence>
<comment type="subcellular location">
    <subcellularLocation>
        <location evidence="1">Cell membrane</location>
        <topology evidence="1">Multi-pass membrane protein</topology>
    </subcellularLocation>
</comment>
<dbReference type="FunFam" id="1.20.1280.290:FF:000007">
    <property type="entry name" value="Bidirectional sugar transporter SWEET7"/>
    <property type="match status" value="1"/>
</dbReference>
<sequence length="256" mass="28044">MSYLPSLFVRRIYREQDVGGASMIPLLSLLVNSHVWMMYGYMGKTWFPSFPVFLTGDVAALCYLFIYWRFSPEQRRVTRTIGVVLAVLLLPSIYVIVGGLGYTGQTRAEVGKTEGYICDVAVVTLHLVMLRNLVNVVRTRSAASLNLRTLVAGTVNTYGWFTYGLVTSNWIISGPHVFVMVLHTAALLLYAVLRPSTHLVAANCAVTGALEDAPVVVSIELSPKVGAEASSKANAVAHNSPEYHALRSPMAPLPQR</sequence>
<dbReference type="Pfam" id="PF03083">
    <property type="entry name" value="MtN3_slv"/>
    <property type="match status" value="2"/>
</dbReference>
<organism evidence="11 12">
    <name type="scientific">Phytophthora lilii</name>
    <dbReference type="NCBI Taxonomy" id="2077276"/>
    <lineage>
        <taxon>Eukaryota</taxon>
        <taxon>Sar</taxon>
        <taxon>Stramenopiles</taxon>
        <taxon>Oomycota</taxon>
        <taxon>Peronosporomycetes</taxon>
        <taxon>Peronosporales</taxon>
        <taxon>Peronosporaceae</taxon>
        <taxon>Phytophthora</taxon>
    </lineage>
</organism>
<feature type="transmembrane region" description="Helical" evidence="10">
    <location>
        <begin position="21"/>
        <end position="39"/>
    </location>
</feature>
<dbReference type="GO" id="GO:0005886">
    <property type="term" value="C:plasma membrane"/>
    <property type="evidence" value="ECO:0007669"/>
    <property type="project" value="UniProtKB-SubCell"/>
</dbReference>
<evidence type="ECO:0000256" key="10">
    <source>
        <dbReference type="SAM" id="Phobius"/>
    </source>
</evidence>
<reference evidence="11" key="1">
    <citation type="submission" date="2023-04" db="EMBL/GenBank/DDBJ databases">
        <title>Phytophthora lilii NBRC 32176.</title>
        <authorList>
            <person name="Ichikawa N."/>
            <person name="Sato H."/>
            <person name="Tonouchi N."/>
        </authorList>
    </citation>
    <scope>NUCLEOTIDE SEQUENCE</scope>
    <source>
        <strain evidence="11">NBRC 32176</strain>
    </source>
</reference>
<dbReference type="EMBL" id="BSXW01000433">
    <property type="protein sequence ID" value="GMF22191.1"/>
    <property type="molecule type" value="Genomic_DNA"/>
</dbReference>
<evidence type="ECO:0000256" key="8">
    <source>
        <dbReference type="ARBA" id="ARBA00022989"/>
    </source>
</evidence>
<evidence type="ECO:0000256" key="2">
    <source>
        <dbReference type="ARBA" id="ARBA00007809"/>
    </source>
</evidence>
<keyword evidence="5" id="KW-0762">Sugar transport</keyword>
<dbReference type="PANTHER" id="PTHR10791:SF30">
    <property type="entry name" value="SUGAR TRANSPORTER SWEET1"/>
    <property type="match status" value="1"/>
</dbReference>
<feature type="transmembrane region" description="Helical" evidence="10">
    <location>
        <begin position="80"/>
        <end position="102"/>
    </location>
</feature>
<evidence type="ECO:0000256" key="9">
    <source>
        <dbReference type="ARBA" id="ARBA00023136"/>
    </source>
</evidence>
<keyword evidence="9 10" id="KW-0472">Membrane</keyword>
<evidence type="ECO:0000256" key="4">
    <source>
        <dbReference type="ARBA" id="ARBA00022475"/>
    </source>
</evidence>
<evidence type="ECO:0000256" key="3">
    <source>
        <dbReference type="ARBA" id="ARBA00022448"/>
    </source>
</evidence>
<evidence type="ECO:0000313" key="11">
    <source>
        <dbReference type="EMBL" id="GMF22191.1"/>
    </source>
</evidence>
<comment type="similarity">
    <text evidence="2">Belongs to the SWEET sugar transporter family.</text>
</comment>
<dbReference type="GO" id="GO:0051119">
    <property type="term" value="F:sugar transmembrane transporter activity"/>
    <property type="evidence" value="ECO:0007669"/>
    <property type="project" value="InterPro"/>
</dbReference>
<dbReference type="Proteomes" id="UP001165083">
    <property type="component" value="Unassembled WGS sequence"/>
</dbReference>
<evidence type="ECO:0000256" key="7">
    <source>
        <dbReference type="ARBA" id="ARBA00022737"/>
    </source>
</evidence>
<evidence type="ECO:0000313" key="12">
    <source>
        <dbReference type="Proteomes" id="UP001165083"/>
    </source>
</evidence>
<proteinExistence type="inferred from homology"/>
<dbReference type="InterPro" id="IPR047664">
    <property type="entry name" value="SWEET"/>
</dbReference>
<feature type="transmembrane region" description="Helical" evidence="10">
    <location>
        <begin position="45"/>
        <end position="68"/>
    </location>
</feature>
<protein>
    <submittedName>
        <fullName evidence="11">Unnamed protein product</fullName>
    </submittedName>
</protein>